<sequence>MCRLTCHYIRDHIPGHRILFVEQIILTFVQPQNLDSKMLQANFGVVFTVAVWFPFALTQTCTQLTSIGEQINTCFNSFYYNLSDEPEKLNNWCKTVDCGASCMERAISPCPQLANGLLIQKLSSTKTKYRAICGNQIDYIGSRQNCATNEACQKAWSESVHNIDRENYDAEFCKFANTLVACLIANPIKSSGNCTPAMANFATNHLIVVFSLTECGNKQTHPYFTQYGGPLNCPTDDAEGGSPSTGAGFHAMVGRSGQLLWYFSQVLFCITINFRRV</sequence>
<protein>
    <submittedName>
        <fullName evidence="1">Uncharacterized protein</fullName>
    </submittedName>
</protein>
<gene>
    <name evidence="1" type="ORF">DPMN_131113</name>
</gene>
<name>A0A9D4H7U3_DREPO</name>
<dbReference type="EMBL" id="JAIWYP010000005">
    <property type="protein sequence ID" value="KAH3829125.1"/>
    <property type="molecule type" value="Genomic_DNA"/>
</dbReference>
<organism evidence="1 2">
    <name type="scientific">Dreissena polymorpha</name>
    <name type="common">Zebra mussel</name>
    <name type="synonym">Mytilus polymorpha</name>
    <dbReference type="NCBI Taxonomy" id="45954"/>
    <lineage>
        <taxon>Eukaryota</taxon>
        <taxon>Metazoa</taxon>
        <taxon>Spiralia</taxon>
        <taxon>Lophotrochozoa</taxon>
        <taxon>Mollusca</taxon>
        <taxon>Bivalvia</taxon>
        <taxon>Autobranchia</taxon>
        <taxon>Heteroconchia</taxon>
        <taxon>Euheterodonta</taxon>
        <taxon>Imparidentia</taxon>
        <taxon>Neoheterodontei</taxon>
        <taxon>Myida</taxon>
        <taxon>Dreissenoidea</taxon>
        <taxon>Dreissenidae</taxon>
        <taxon>Dreissena</taxon>
    </lineage>
</organism>
<comment type="caution">
    <text evidence="1">The sequence shown here is derived from an EMBL/GenBank/DDBJ whole genome shotgun (WGS) entry which is preliminary data.</text>
</comment>
<keyword evidence="2" id="KW-1185">Reference proteome</keyword>
<accession>A0A9D4H7U3</accession>
<dbReference type="AlphaFoldDB" id="A0A9D4H7U3"/>
<evidence type="ECO:0000313" key="2">
    <source>
        <dbReference type="Proteomes" id="UP000828390"/>
    </source>
</evidence>
<evidence type="ECO:0000313" key="1">
    <source>
        <dbReference type="EMBL" id="KAH3829125.1"/>
    </source>
</evidence>
<dbReference type="Proteomes" id="UP000828390">
    <property type="component" value="Unassembled WGS sequence"/>
</dbReference>
<reference evidence="1" key="1">
    <citation type="journal article" date="2019" name="bioRxiv">
        <title>The Genome of the Zebra Mussel, Dreissena polymorpha: A Resource for Invasive Species Research.</title>
        <authorList>
            <person name="McCartney M.A."/>
            <person name="Auch B."/>
            <person name="Kono T."/>
            <person name="Mallez S."/>
            <person name="Zhang Y."/>
            <person name="Obille A."/>
            <person name="Becker A."/>
            <person name="Abrahante J.E."/>
            <person name="Garbe J."/>
            <person name="Badalamenti J.P."/>
            <person name="Herman A."/>
            <person name="Mangelson H."/>
            <person name="Liachko I."/>
            <person name="Sullivan S."/>
            <person name="Sone E.D."/>
            <person name="Koren S."/>
            <person name="Silverstein K.A.T."/>
            <person name="Beckman K.B."/>
            <person name="Gohl D.M."/>
        </authorList>
    </citation>
    <scope>NUCLEOTIDE SEQUENCE</scope>
    <source>
        <strain evidence="1">Duluth1</strain>
        <tissue evidence="1">Whole animal</tissue>
    </source>
</reference>
<proteinExistence type="predicted"/>
<reference evidence="1" key="2">
    <citation type="submission" date="2020-11" db="EMBL/GenBank/DDBJ databases">
        <authorList>
            <person name="McCartney M.A."/>
            <person name="Auch B."/>
            <person name="Kono T."/>
            <person name="Mallez S."/>
            <person name="Becker A."/>
            <person name="Gohl D.M."/>
            <person name="Silverstein K.A.T."/>
            <person name="Koren S."/>
            <person name="Bechman K.B."/>
            <person name="Herman A."/>
            <person name="Abrahante J.E."/>
            <person name="Garbe J."/>
        </authorList>
    </citation>
    <scope>NUCLEOTIDE SEQUENCE</scope>
    <source>
        <strain evidence="1">Duluth1</strain>
        <tissue evidence="1">Whole animal</tissue>
    </source>
</reference>